<dbReference type="InterPro" id="IPR011990">
    <property type="entry name" value="TPR-like_helical_dom_sf"/>
</dbReference>
<keyword evidence="3" id="KW-0732">Signal</keyword>
<protein>
    <recommendedName>
        <fullName evidence="6">RagB/SusD domain-containing protein</fullName>
    </recommendedName>
</protein>
<keyword evidence="8" id="KW-1185">Reference proteome</keyword>
<accession>A0ABP8GMW1</accession>
<proteinExistence type="inferred from homology"/>
<dbReference type="Gene3D" id="1.25.40.390">
    <property type="match status" value="1"/>
</dbReference>
<dbReference type="EMBL" id="BAABGY010000006">
    <property type="protein sequence ID" value="GAA4327134.1"/>
    <property type="molecule type" value="Genomic_DNA"/>
</dbReference>
<comment type="subcellular location">
    <subcellularLocation>
        <location evidence="1">Cell outer membrane</location>
    </subcellularLocation>
</comment>
<dbReference type="SUPFAM" id="SSF48452">
    <property type="entry name" value="TPR-like"/>
    <property type="match status" value="1"/>
</dbReference>
<evidence type="ECO:0000256" key="2">
    <source>
        <dbReference type="ARBA" id="ARBA00006275"/>
    </source>
</evidence>
<name>A0ABP8GMW1_9BACT</name>
<evidence type="ECO:0000256" key="3">
    <source>
        <dbReference type="ARBA" id="ARBA00022729"/>
    </source>
</evidence>
<keyword evidence="5" id="KW-0998">Cell outer membrane</keyword>
<evidence type="ECO:0000259" key="6">
    <source>
        <dbReference type="Pfam" id="PF07980"/>
    </source>
</evidence>
<dbReference type="Pfam" id="PF07980">
    <property type="entry name" value="SusD_RagB"/>
    <property type="match status" value="1"/>
</dbReference>
<evidence type="ECO:0000256" key="4">
    <source>
        <dbReference type="ARBA" id="ARBA00023136"/>
    </source>
</evidence>
<dbReference type="InterPro" id="IPR012944">
    <property type="entry name" value="SusD_RagB_dom"/>
</dbReference>
<dbReference type="PROSITE" id="PS51257">
    <property type="entry name" value="PROKAR_LIPOPROTEIN"/>
    <property type="match status" value="1"/>
</dbReference>
<evidence type="ECO:0000256" key="5">
    <source>
        <dbReference type="ARBA" id="ARBA00023237"/>
    </source>
</evidence>
<organism evidence="7 8">
    <name type="scientific">Flaviaesturariibacter amylovorans</name>
    <dbReference type="NCBI Taxonomy" id="1084520"/>
    <lineage>
        <taxon>Bacteria</taxon>
        <taxon>Pseudomonadati</taxon>
        <taxon>Bacteroidota</taxon>
        <taxon>Chitinophagia</taxon>
        <taxon>Chitinophagales</taxon>
        <taxon>Chitinophagaceae</taxon>
        <taxon>Flaviaestuariibacter</taxon>
    </lineage>
</organism>
<gene>
    <name evidence="7" type="ORF">GCM10023184_16190</name>
</gene>
<comment type="caution">
    <text evidence="7">The sequence shown here is derived from an EMBL/GenBank/DDBJ whole genome shotgun (WGS) entry which is preliminary data.</text>
</comment>
<evidence type="ECO:0000256" key="1">
    <source>
        <dbReference type="ARBA" id="ARBA00004442"/>
    </source>
</evidence>
<sequence>MKYRISKLIYTAGAAALLLGMGSCKKDYTDPSSVPSDQAFTTSQTLTAVATGLQRTYTAGRASSLFNRITLDGLLTNQYTVINQGNIAEYQLGQGGGTVDGTNTILGGLWTSSNKIIYDADQVIAGAAGLGDRGYASGLVAYATIMKALALGDLAMYWEKVPAGIGERVTFVDRADAYTRAIAAINAAQAGIAATPITAGFLANIPSGIDIPNTLNALKARYSLFLGNYSEALAAANAVDLTKRSVFSFNTVNLNPVFETSTSTNNVVSAAANFGLPAGLQPDPNDRRIRFYQTAAYASRIAGFDSAAASARPIYLPGEITLIKAEAYARMTPPDLANALIELNKVITKQPSADPFGVGAGLPPVVLTTQQAILDEIYRQRSIELALSGLRLEDMRRFNRPLTERKRNFLPYPFLERDNNPNTPADPAF</sequence>
<comment type="similarity">
    <text evidence="2">Belongs to the SusD family.</text>
</comment>
<keyword evidence="4" id="KW-0472">Membrane</keyword>
<evidence type="ECO:0000313" key="8">
    <source>
        <dbReference type="Proteomes" id="UP001501725"/>
    </source>
</evidence>
<dbReference type="Proteomes" id="UP001501725">
    <property type="component" value="Unassembled WGS sequence"/>
</dbReference>
<evidence type="ECO:0000313" key="7">
    <source>
        <dbReference type="EMBL" id="GAA4327134.1"/>
    </source>
</evidence>
<feature type="domain" description="RagB/SusD" evidence="6">
    <location>
        <begin position="318"/>
        <end position="420"/>
    </location>
</feature>
<dbReference type="RefSeq" id="WP_345254937.1">
    <property type="nucleotide sequence ID" value="NZ_BAABGY010000006.1"/>
</dbReference>
<reference evidence="8" key="1">
    <citation type="journal article" date="2019" name="Int. J. Syst. Evol. Microbiol.">
        <title>The Global Catalogue of Microorganisms (GCM) 10K type strain sequencing project: providing services to taxonomists for standard genome sequencing and annotation.</title>
        <authorList>
            <consortium name="The Broad Institute Genomics Platform"/>
            <consortium name="The Broad Institute Genome Sequencing Center for Infectious Disease"/>
            <person name="Wu L."/>
            <person name="Ma J."/>
        </authorList>
    </citation>
    <scope>NUCLEOTIDE SEQUENCE [LARGE SCALE GENOMIC DNA]</scope>
    <source>
        <strain evidence="8">JCM 17919</strain>
    </source>
</reference>